<dbReference type="EMBL" id="CADCWP010000190">
    <property type="protein sequence ID" value="CAA9576422.1"/>
    <property type="molecule type" value="Genomic_DNA"/>
</dbReference>
<evidence type="ECO:0008006" key="9">
    <source>
        <dbReference type="Google" id="ProtNLM"/>
    </source>
</evidence>
<dbReference type="PANTHER" id="PTHR31632:SF2">
    <property type="entry name" value="PLASMA MEMBRANE IRON PERMEASE"/>
    <property type="match status" value="1"/>
</dbReference>
<sequence>MLFTLLLIAVGWAAPPAQLAETVRSELIDAQLQLMISPESARAPLGRAARAYAALGLAELEPATHTKIQDALARATQAVRSGDEAAFAAAKAQVWTALLEAGFNRTTEAIGAGDARTAAAWLALREFRQATRFSRPNADATLALRRWQAGGSPEQTLAAVRANLLDSYGARLDETLADVGAARAQGFTVRAAEAAASAQGYFAILAPSFREQRGAAALGEAQTAFSRLVQGGVVALVQSALAGFRAAPLSEGEQGRRAGQLLRFLSLVPVEYARGVRGGEVTVDLEVREAISFQEAATAAFTDLKHSLSERDAAGTDRATELFASLTKILEDASRRVAVAEPDVVRASVETLTETLRDTMPGAWLRQNSTADFDVIEAALSQLEAAVATGAYAQAEGARIEAYAILESGPEAKLTAFAPQYVPPIENLFWYGQDPKGLAYLLSRHAPLAEVQASRAALSAQLAQAQAAVGGSKAPGSVATNAAIIVFREGLEAVLILASLLGSLKGASQKRFRKPLWIGVWSALAASAVTYAVLRGALLAFAQFGEKLEAVVSLVAIAVLLLITNWFSHDSYWTDWMAGFHKKKARILGAGVGQFLGLGLLGFTSVYHEGFETALFLQVLVLEAGTISVLAGVALGLAATFMVGFVVLKVQTKLPYKKMLVVTAVMLGGVLLVMVGNTAHALQVVG</sequence>
<dbReference type="PANTHER" id="PTHR31632">
    <property type="entry name" value="IRON TRANSPORTER FTH1"/>
    <property type="match status" value="1"/>
</dbReference>
<keyword evidence="7" id="KW-0732">Signal</keyword>
<evidence type="ECO:0000256" key="2">
    <source>
        <dbReference type="ARBA" id="ARBA00008333"/>
    </source>
</evidence>
<evidence type="ECO:0000256" key="1">
    <source>
        <dbReference type="ARBA" id="ARBA00004141"/>
    </source>
</evidence>
<reference evidence="8" key="1">
    <citation type="submission" date="2020-02" db="EMBL/GenBank/DDBJ databases">
        <authorList>
            <person name="Meier V. D."/>
        </authorList>
    </citation>
    <scope>NUCLEOTIDE SEQUENCE</scope>
    <source>
        <strain evidence="8">AVDCRST_MAG86</strain>
    </source>
</reference>
<feature type="transmembrane region" description="Helical" evidence="6">
    <location>
        <begin position="660"/>
        <end position="682"/>
    </location>
</feature>
<feature type="transmembrane region" description="Helical" evidence="6">
    <location>
        <begin position="482"/>
        <end position="504"/>
    </location>
</feature>
<keyword evidence="3 6" id="KW-0812">Transmembrane</keyword>
<feature type="transmembrane region" description="Helical" evidence="6">
    <location>
        <begin position="550"/>
        <end position="567"/>
    </location>
</feature>
<protein>
    <recommendedName>
        <fullName evidence="9">Ferrous iron transport permease EfeU</fullName>
    </recommendedName>
</protein>
<dbReference type="InterPro" id="IPR004923">
    <property type="entry name" value="FTR1/Fip1/EfeU"/>
</dbReference>
<evidence type="ECO:0000256" key="4">
    <source>
        <dbReference type="ARBA" id="ARBA00022989"/>
    </source>
</evidence>
<feature type="transmembrane region" description="Helical" evidence="6">
    <location>
        <begin position="587"/>
        <end position="607"/>
    </location>
</feature>
<proteinExistence type="inferred from homology"/>
<keyword evidence="4 6" id="KW-1133">Transmembrane helix</keyword>
<feature type="chain" id="PRO_5027115656" description="Ferrous iron transport permease EfeU" evidence="7">
    <location>
        <begin position="20"/>
        <end position="686"/>
    </location>
</feature>
<organism evidence="8">
    <name type="scientific">uncultured Truepera sp</name>
    <dbReference type="NCBI Taxonomy" id="543023"/>
    <lineage>
        <taxon>Bacteria</taxon>
        <taxon>Thermotogati</taxon>
        <taxon>Deinococcota</taxon>
        <taxon>Deinococci</taxon>
        <taxon>Trueperales</taxon>
        <taxon>Trueperaceae</taxon>
        <taxon>Truepera</taxon>
        <taxon>environmental samples</taxon>
    </lineage>
</organism>
<evidence type="ECO:0000256" key="5">
    <source>
        <dbReference type="ARBA" id="ARBA00023136"/>
    </source>
</evidence>
<feature type="transmembrane region" description="Helical" evidence="6">
    <location>
        <begin position="516"/>
        <end position="538"/>
    </location>
</feature>
<keyword evidence="5 6" id="KW-0472">Membrane</keyword>
<evidence type="ECO:0000256" key="6">
    <source>
        <dbReference type="SAM" id="Phobius"/>
    </source>
</evidence>
<accession>A0A6J4VEG3</accession>
<dbReference type="GO" id="GO:0033573">
    <property type="term" value="C:high-affinity iron permease complex"/>
    <property type="evidence" value="ECO:0007669"/>
    <property type="project" value="InterPro"/>
</dbReference>
<feature type="signal peptide" evidence="7">
    <location>
        <begin position="1"/>
        <end position="19"/>
    </location>
</feature>
<evidence type="ECO:0000313" key="8">
    <source>
        <dbReference type="EMBL" id="CAA9576422.1"/>
    </source>
</evidence>
<comment type="similarity">
    <text evidence="2">Belongs to the oxidase-dependent Fe transporter (OFeT) (TC 9.A.10.1) family.</text>
</comment>
<evidence type="ECO:0000256" key="7">
    <source>
        <dbReference type="SAM" id="SignalP"/>
    </source>
</evidence>
<dbReference type="Pfam" id="PF03239">
    <property type="entry name" value="FTR1"/>
    <property type="match status" value="1"/>
</dbReference>
<comment type="subcellular location">
    <subcellularLocation>
        <location evidence="1">Membrane</location>
        <topology evidence="1">Multi-pass membrane protein</topology>
    </subcellularLocation>
</comment>
<dbReference type="GO" id="GO:0015093">
    <property type="term" value="F:ferrous iron transmembrane transporter activity"/>
    <property type="evidence" value="ECO:0007669"/>
    <property type="project" value="TreeGrafter"/>
</dbReference>
<gene>
    <name evidence="8" type="ORF">AVDCRST_MAG86-2237</name>
</gene>
<name>A0A6J4VEG3_9DEIN</name>
<dbReference type="AlphaFoldDB" id="A0A6J4VEG3"/>
<evidence type="ECO:0000256" key="3">
    <source>
        <dbReference type="ARBA" id="ARBA00022692"/>
    </source>
</evidence>
<feature type="transmembrane region" description="Helical" evidence="6">
    <location>
        <begin position="627"/>
        <end position="648"/>
    </location>
</feature>